<sequence>MTAVPRGTQKLRAVRQVRHRDRHRTVLVRCTAKVRLSLVAIMMAAPQNFPRCSGRRRRRDTDHTVGGHRDRAGVRRSAGGAGSGRHRRVGGGAGLGGRRRWWPACGAAGRGRQRQRRWAADGGQRGGQLAMQCCSTGAGSAAAACCNRKLGYSTRLDSAAANHSALERERIPIPQALGPNRDKMCPDLYWAIDHPAVPIPNCRPEYGGFFEWEEKQTIPNFATDEQLAEEGCFHVPWEGGMLPIFARHKGSLNAHDDSSQACEVFPAHLKANLLAAIERAMGPEEHVTLDPPKRNDNGTWSGSIALERGGEGRSKPVKPGTRCYAMANSHETARQTWGPTVNAKVYESFDEYNKMTHDLILAAAEMGKFANEQAPREVYEIMRGHASMLNIPPPPRCS</sequence>
<reference evidence="2" key="1">
    <citation type="submission" date="2023-03" db="EMBL/GenBank/DDBJ databases">
        <title>Massive genome expansion in bonnet fungi (Mycena s.s.) driven by repeated elements and novel gene families across ecological guilds.</title>
        <authorList>
            <consortium name="Lawrence Berkeley National Laboratory"/>
            <person name="Harder C.B."/>
            <person name="Miyauchi S."/>
            <person name="Viragh M."/>
            <person name="Kuo A."/>
            <person name="Thoen E."/>
            <person name="Andreopoulos B."/>
            <person name="Lu D."/>
            <person name="Skrede I."/>
            <person name="Drula E."/>
            <person name="Henrissat B."/>
            <person name="Morin E."/>
            <person name="Kohler A."/>
            <person name="Barry K."/>
            <person name="LaButti K."/>
            <person name="Morin E."/>
            <person name="Salamov A."/>
            <person name="Lipzen A."/>
            <person name="Mereny Z."/>
            <person name="Hegedus B."/>
            <person name="Baldrian P."/>
            <person name="Stursova M."/>
            <person name="Weitz H."/>
            <person name="Taylor A."/>
            <person name="Grigoriev I.V."/>
            <person name="Nagy L.G."/>
            <person name="Martin F."/>
            <person name="Kauserud H."/>
        </authorList>
    </citation>
    <scope>NUCLEOTIDE SEQUENCE</scope>
    <source>
        <strain evidence="2">9144</strain>
    </source>
</reference>
<feature type="region of interest" description="Disordered" evidence="1">
    <location>
        <begin position="51"/>
        <end position="95"/>
    </location>
</feature>
<evidence type="ECO:0000256" key="1">
    <source>
        <dbReference type="SAM" id="MobiDB-lite"/>
    </source>
</evidence>
<gene>
    <name evidence="2" type="ORF">GGX14DRAFT_600478</name>
</gene>
<evidence type="ECO:0000313" key="3">
    <source>
        <dbReference type="Proteomes" id="UP001219525"/>
    </source>
</evidence>
<accession>A0AAD6UP88</accession>
<protein>
    <submittedName>
        <fullName evidence="2">Uncharacterized protein</fullName>
    </submittedName>
</protein>
<feature type="compositionally biased region" description="Basic and acidic residues" evidence="1">
    <location>
        <begin position="59"/>
        <end position="73"/>
    </location>
</feature>
<dbReference type="EMBL" id="JARJCW010000132">
    <property type="protein sequence ID" value="KAJ7191481.1"/>
    <property type="molecule type" value="Genomic_DNA"/>
</dbReference>
<proteinExistence type="predicted"/>
<dbReference type="AlphaFoldDB" id="A0AAD6UP88"/>
<feature type="region of interest" description="Disordered" evidence="1">
    <location>
        <begin position="286"/>
        <end position="317"/>
    </location>
</feature>
<name>A0AAD6UP88_9AGAR</name>
<evidence type="ECO:0000313" key="2">
    <source>
        <dbReference type="EMBL" id="KAJ7191481.1"/>
    </source>
</evidence>
<keyword evidence="3" id="KW-1185">Reference proteome</keyword>
<comment type="caution">
    <text evidence="2">The sequence shown here is derived from an EMBL/GenBank/DDBJ whole genome shotgun (WGS) entry which is preliminary data.</text>
</comment>
<dbReference type="Proteomes" id="UP001219525">
    <property type="component" value="Unassembled WGS sequence"/>
</dbReference>
<organism evidence="2 3">
    <name type="scientific">Mycena pura</name>
    <dbReference type="NCBI Taxonomy" id="153505"/>
    <lineage>
        <taxon>Eukaryota</taxon>
        <taxon>Fungi</taxon>
        <taxon>Dikarya</taxon>
        <taxon>Basidiomycota</taxon>
        <taxon>Agaricomycotina</taxon>
        <taxon>Agaricomycetes</taxon>
        <taxon>Agaricomycetidae</taxon>
        <taxon>Agaricales</taxon>
        <taxon>Marasmiineae</taxon>
        <taxon>Mycenaceae</taxon>
        <taxon>Mycena</taxon>
    </lineage>
</organism>
<feature type="compositionally biased region" description="Basic and acidic residues" evidence="1">
    <location>
        <begin position="286"/>
        <end position="296"/>
    </location>
</feature>